<dbReference type="PANTHER" id="PTHR43300">
    <property type="entry name" value="ACETYLTRANSFERASE"/>
    <property type="match status" value="1"/>
</dbReference>
<evidence type="ECO:0000256" key="1">
    <source>
        <dbReference type="ARBA" id="ARBA00007274"/>
    </source>
</evidence>
<comment type="similarity">
    <text evidence="1">Belongs to the transferase hexapeptide repeat family.</text>
</comment>
<dbReference type="InterPro" id="IPR018357">
    <property type="entry name" value="Hexapep_transf_CS"/>
</dbReference>
<reference evidence="6 7" key="1">
    <citation type="submission" date="2020-08" db="EMBL/GenBank/DDBJ databases">
        <title>Genomic Encyclopedia of Type Strains, Phase III (KMG-III): the genomes of soil and plant-associated and newly described type strains.</title>
        <authorList>
            <person name="Whitman W."/>
        </authorList>
    </citation>
    <scope>NUCLEOTIDE SEQUENCE [LARGE SCALE GENOMIC DNA]</scope>
    <source>
        <strain evidence="6 7">CECT 8075</strain>
    </source>
</reference>
<keyword evidence="3" id="KW-0677">Repeat</keyword>
<dbReference type="GO" id="GO:0016746">
    <property type="term" value="F:acyltransferase activity"/>
    <property type="evidence" value="ECO:0007669"/>
    <property type="project" value="UniProtKB-KW"/>
</dbReference>
<keyword evidence="4" id="KW-0046">Antibiotic resistance</keyword>
<evidence type="ECO:0000313" key="6">
    <source>
        <dbReference type="EMBL" id="MBB3206727.1"/>
    </source>
</evidence>
<dbReference type="Gene3D" id="2.160.10.10">
    <property type="entry name" value="Hexapeptide repeat proteins"/>
    <property type="match status" value="1"/>
</dbReference>
<dbReference type="PANTHER" id="PTHR43300:SF11">
    <property type="entry name" value="ACETYLTRANSFERASE RV3034C-RELATED"/>
    <property type="match status" value="1"/>
</dbReference>
<dbReference type="AlphaFoldDB" id="A0A7W5DYV6"/>
<dbReference type="Pfam" id="PF00132">
    <property type="entry name" value="Hexapep"/>
    <property type="match status" value="1"/>
</dbReference>
<dbReference type="InterPro" id="IPR011004">
    <property type="entry name" value="Trimer_LpxA-like_sf"/>
</dbReference>
<dbReference type="CDD" id="cd03349">
    <property type="entry name" value="LbH_XAT"/>
    <property type="match status" value="1"/>
</dbReference>
<proteinExistence type="inferred from homology"/>
<dbReference type="EMBL" id="JACHXU010000007">
    <property type="protein sequence ID" value="MBB3206727.1"/>
    <property type="molecule type" value="Genomic_DNA"/>
</dbReference>
<dbReference type="PROSITE" id="PS00101">
    <property type="entry name" value="HEXAPEP_TRANSFERASES"/>
    <property type="match status" value="1"/>
</dbReference>
<evidence type="ECO:0000256" key="2">
    <source>
        <dbReference type="ARBA" id="ARBA00022679"/>
    </source>
</evidence>
<keyword evidence="2 6" id="KW-0808">Transferase</keyword>
<comment type="caution">
    <text evidence="6">The sequence shown here is derived from an EMBL/GenBank/DDBJ whole genome shotgun (WGS) entry which is preliminary data.</text>
</comment>
<dbReference type="EC" id="2.3.1.-" evidence="6"/>
<dbReference type="FunFam" id="2.160.10.10:FF:000037">
    <property type="entry name" value="Streptogramin A acetyltransferase"/>
    <property type="match status" value="1"/>
</dbReference>
<keyword evidence="5 6" id="KW-0012">Acyltransferase</keyword>
<dbReference type="RefSeq" id="WP_246419596.1">
    <property type="nucleotide sequence ID" value="NZ_JACHXU010000007.1"/>
</dbReference>
<evidence type="ECO:0000256" key="3">
    <source>
        <dbReference type="ARBA" id="ARBA00022737"/>
    </source>
</evidence>
<protein>
    <submittedName>
        <fullName evidence="6">Virginiamycin A acetyltransferase</fullName>
        <ecNumber evidence="6">2.3.1.-</ecNumber>
    </submittedName>
</protein>
<evidence type="ECO:0000313" key="7">
    <source>
        <dbReference type="Proteomes" id="UP000536179"/>
    </source>
</evidence>
<keyword evidence="7" id="KW-1185">Reference proteome</keyword>
<dbReference type="GO" id="GO:0046677">
    <property type="term" value="P:response to antibiotic"/>
    <property type="evidence" value="ECO:0007669"/>
    <property type="project" value="UniProtKB-KW"/>
</dbReference>
<evidence type="ECO:0000256" key="5">
    <source>
        <dbReference type="ARBA" id="ARBA00023315"/>
    </source>
</evidence>
<organism evidence="6 7">
    <name type="scientific">Aporhodopirellula rubra</name>
    <dbReference type="NCBI Taxonomy" id="980271"/>
    <lineage>
        <taxon>Bacteria</taxon>
        <taxon>Pseudomonadati</taxon>
        <taxon>Planctomycetota</taxon>
        <taxon>Planctomycetia</taxon>
        <taxon>Pirellulales</taxon>
        <taxon>Pirellulaceae</taxon>
        <taxon>Aporhodopirellula</taxon>
    </lineage>
</organism>
<sequence>MVMPDGTVIKQVVQLKPVIDHPRIEVGDFSYYHNFAVLDDYATAIAPYLFPLSPEKLVIGKFVQIAHGVRFITDSANHQTSGFSTYPFSNFMMTAETSREDVMAMFEVANRKGDTRVGNDVWIGMDAVLMPGVTIGDGAIIGSRSVVVKDVEPYTVVGGNPGRKLKSRFSKEVIEALLQIKWWDWPVEKIEENLDAITGGDLGKLLAIEKT</sequence>
<dbReference type="SUPFAM" id="SSF51161">
    <property type="entry name" value="Trimeric LpxA-like enzymes"/>
    <property type="match status" value="1"/>
</dbReference>
<accession>A0A7W5DYV6</accession>
<dbReference type="InterPro" id="IPR001451">
    <property type="entry name" value="Hexapep"/>
</dbReference>
<evidence type="ECO:0000256" key="4">
    <source>
        <dbReference type="ARBA" id="ARBA00023251"/>
    </source>
</evidence>
<dbReference type="InterPro" id="IPR050179">
    <property type="entry name" value="Trans_hexapeptide_repeat"/>
</dbReference>
<gene>
    <name evidence="6" type="ORF">FHS27_002539</name>
</gene>
<dbReference type="Proteomes" id="UP000536179">
    <property type="component" value="Unassembled WGS sequence"/>
</dbReference>
<name>A0A7W5DYV6_9BACT</name>